<dbReference type="InterPro" id="IPR013094">
    <property type="entry name" value="AB_hydrolase_3"/>
</dbReference>
<keyword evidence="4" id="KW-1185">Reference proteome</keyword>
<evidence type="ECO:0000256" key="1">
    <source>
        <dbReference type="ARBA" id="ARBA00022801"/>
    </source>
</evidence>
<dbReference type="RefSeq" id="WP_219801526.1">
    <property type="nucleotide sequence ID" value="NZ_CP080096.1"/>
</dbReference>
<name>A0ABX8UZ09_9BURK</name>
<dbReference type="GO" id="GO:0016787">
    <property type="term" value="F:hydrolase activity"/>
    <property type="evidence" value="ECO:0007669"/>
    <property type="project" value="UniProtKB-KW"/>
</dbReference>
<reference evidence="3 4" key="1">
    <citation type="submission" date="2021-07" db="EMBL/GenBank/DDBJ databases">
        <title>Paraburkholderia edwinii protects Aspergillus sp. from phenazines by acting as a toxin sponge.</title>
        <authorList>
            <person name="Dahlstrom K.M."/>
            <person name="Newman D.K."/>
        </authorList>
    </citation>
    <scope>NUCLEOTIDE SEQUENCE [LARGE SCALE GENOMIC DNA]</scope>
    <source>
        <strain evidence="3 4">Pe01</strain>
    </source>
</reference>
<dbReference type="InterPro" id="IPR050300">
    <property type="entry name" value="GDXG_lipolytic_enzyme"/>
</dbReference>
<dbReference type="PANTHER" id="PTHR48081">
    <property type="entry name" value="AB HYDROLASE SUPERFAMILY PROTEIN C4A8.06C"/>
    <property type="match status" value="1"/>
</dbReference>
<evidence type="ECO:0000313" key="4">
    <source>
        <dbReference type="Proteomes" id="UP000826462"/>
    </source>
</evidence>
<dbReference type="SUPFAM" id="SSF53474">
    <property type="entry name" value="alpha/beta-Hydrolases"/>
    <property type="match status" value="1"/>
</dbReference>
<dbReference type="Proteomes" id="UP000826462">
    <property type="component" value="Chromosome 2"/>
</dbReference>
<gene>
    <name evidence="3" type="ORF">KZJ38_34695</name>
</gene>
<dbReference type="Pfam" id="PF07859">
    <property type="entry name" value="Abhydrolase_3"/>
    <property type="match status" value="1"/>
</dbReference>
<accession>A0ABX8UZ09</accession>
<keyword evidence="1 3" id="KW-0378">Hydrolase</keyword>
<sequence>MDELDPQVVALLEQMRQQVAAQPASAVPSTFAERVAAARARSARHTPARGMPEGVAKVVDRTLPGPGGAIPVRIYDPRGDRAGGTDAAAGNGAISRAPALLYYHGGGFVSGNLESHDVLMRAFANRAQCVVIAVDYRLAPEHPYPAATDDAWAALQWVAVHAVEIDVDATRLAVGGDSAGGLLAALVAQRARASGMSLRLQLLLYPNTDATMSRPSWQTFGTPAFLVDRNDMKERYDAWLPSGIDRASPDVSPLFATDLTGLAPVTIVTADHDPLCDEGNEYAAKLRAAKVEVEHVCWQGMIHGFASFAGALDAGKALIERSAAALREAFSSKRRD</sequence>
<protein>
    <submittedName>
        <fullName evidence="3">Alpha/beta hydrolase</fullName>
    </submittedName>
</protein>
<organism evidence="3 4">
    <name type="scientific">Paraburkholderia edwinii</name>
    <dbReference type="NCBI Taxonomy" id="2861782"/>
    <lineage>
        <taxon>Bacteria</taxon>
        <taxon>Pseudomonadati</taxon>
        <taxon>Pseudomonadota</taxon>
        <taxon>Betaproteobacteria</taxon>
        <taxon>Burkholderiales</taxon>
        <taxon>Burkholderiaceae</taxon>
        <taxon>Paraburkholderia</taxon>
    </lineage>
</organism>
<proteinExistence type="predicted"/>
<dbReference type="Gene3D" id="3.40.50.1820">
    <property type="entry name" value="alpha/beta hydrolase"/>
    <property type="match status" value="1"/>
</dbReference>
<evidence type="ECO:0000313" key="3">
    <source>
        <dbReference type="EMBL" id="QYD72098.1"/>
    </source>
</evidence>
<feature type="domain" description="Alpha/beta hydrolase fold-3" evidence="2">
    <location>
        <begin position="100"/>
        <end position="306"/>
    </location>
</feature>
<dbReference type="PANTHER" id="PTHR48081:SF8">
    <property type="entry name" value="ALPHA_BETA HYDROLASE FOLD-3 DOMAIN-CONTAINING PROTEIN-RELATED"/>
    <property type="match status" value="1"/>
</dbReference>
<dbReference type="InterPro" id="IPR029058">
    <property type="entry name" value="AB_hydrolase_fold"/>
</dbReference>
<dbReference type="EMBL" id="CP080096">
    <property type="protein sequence ID" value="QYD72098.1"/>
    <property type="molecule type" value="Genomic_DNA"/>
</dbReference>
<evidence type="ECO:0000259" key="2">
    <source>
        <dbReference type="Pfam" id="PF07859"/>
    </source>
</evidence>